<evidence type="ECO:0000313" key="1">
    <source>
        <dbReference type="EMBL" id="AKI81548.1"/>
    </source>
</evidence>
<proteinExistence type="predicted"/>
<organism evidence="1 2">
    <name type="scientific">Acanthamoeba polyphaga mimivirus</name>
    <name type="common">APMV</name>
    <dbReference type="NCBI Taxonomy" id="212035"/>
    <lineage>
        <taxon>Viruses</taxon>
        <taxon>Varidnaviria</taxon>
        <taxon>Bamfordvirae</taxon>
        <taxon>Nucleocytoviricota</taxon>
        <taxon>Megaviricetes</taxon>
        <taxon>Imitervirales</taxon>
        <taxon>Mimiviridae</taxon>
        <taxon>Megamimivirinae</taxon>
        <taxon>Mimivirus</taxon>
        <taxon>Mimivirus bradfordmassiliense</taxon>
    </lineage>
</organism>
<protein>
    <submittedName>
        <fullName evidence="1">Uncharacterized protein</fullName>
    </submittedName>
</protein>
<reference evidence="1 2" key="1">
    <citation type="submission" date="2014-10" db="EMBL/GenBank/DDBJ databases">
        <title>Pan-genome analysis of Brazilian lineage A amoebal mimiviruses.</title>
        <authorList>
            <person name="Assis F.L."/>
            <person name="Abrahao J.S."/>
            <person name="Kroon E.G."/>
            <person name="Dornas F.P."/>
            <person name="Andrade K.R."/>
            <person name="Borato P.V.M."/>
            <person name="Pilotto M.R."/>
            <person name="Benamar S."/>
            <person name="LaScola B."/>
            <person name="Colson P."/>
        </authorList>
    </citation>
    <scope>NUCLEOTIDE SEQUENCE [LARGE SCALE GENOMIC DNA]</scope>
    <source>
        <strain evidence="1 2">Amazonia</strain>
    </source>
</reference>
<dbReference type="Proteomes" id="UP000274448">
    <property type="component" value="Segment"/>
</dbReference>
<name>A0A0G2Y6S9_MIMIV</name>
<sequence length="56" mass="6561">MAKLSKTYHYEYDIVRTEKKNETNNVYVKFFETKQSSIINDQLGCLLQDLTALDIS</sequence>
<dbReference type="EMBL" id="KM982403">
    <property type="protein sequence ID" value="AKI81548.1"/>
    <property type="molecule type" value="Genomic_DNA"/>
</dbReference>
<evidence type="ECO:0000313" key="2">
    <source>
        <dbReference type="Proteomes" id="UP000274448"/>
    </source>
</evidence>
<organismHost>
    <name type="scientific">Acanthamoeba polyphaga</name>
    <name type="common">Amoeba</name>
    <dbReference type="NCBI Taxonomy" id="5757"/>
</organismHost>
<accession>A0A0G2Y6S9</accession>